<dbReference type="EMBL" id="ABCS01000119">
    <property type="protein sequence ID" value="EDM74674.1"/>
    <property type="molecule type" value="Genomic_DNA"/>
</dbReference>
<keyword evidence="3" id="KW-0731">Sigma factor</keyword>
<dbReference type="Pfam" id="PF08281">
    <property type="entry name" value="Sigma70_r4_2"/>
    <property type="match status" value="1"/>
</dbReference>
<accession>A6GHF7</accession>
<organism evidence="8 9">
    <name type="scientific">Plesiocystis pacifica SIR-1</name>
    <dbReference type="NCBI Taxonomy" id="391625"/>
    <lineage>
        <taxon>Bacteria</taxon>
        <taxon>Pseudomonadati</taxon>
        <taxon>Myxococcota</taxon>
        <taxon>Polyangia</taxon>
        <taxon>Nannocystales</taxon>
        <taxon>Nannocystaceae</taxon>
        <taxon>Plesiocystis</taxon>
    </lineage>
</organism>
<dbReference type="PANTHER" id="PTHR43133:SF8">
    <property type="entry name" value="RNA POLYMERASE SIGMA FACTOR HI_1459-RELATED"/>
    <property type="match status" value="1"/>
</dbReference>
<feature type="domain" description="RNA polymerase sigma factor 70 region 4 type 2" evidence="7">
    <location>
        <begin position="116"/>
        <end position="166"/>
    </location>
</feature>
<protein>
    <submittedName>
        <fullName evidence="8">RNA polymerase sigma factor sigW</fullName>
    </submittedName>
</protein>
<keyword evidence="5" id="KW-0804">Transcription</keyword>
<dbReference type="GO" id="GO:0006352">
    <property type="term" value="P:DNA-templated transcription initiation"/>
    <property type="evidence" value="ECO:0007669"/>
    <property type="project" value="InterPro"/>
</dbReference>
<evidence type="ECO:0000256" key="5">
    <source>
        <dbReference type="ARBA" id="ARBA00023163"/>
    </source>
</evidence>
<dbReference type="PANTHER" id="PTHR43133">
    <property type="entry name" value="RNA POLYMERASE ECF-TYPE SIGMA FACTO"/>
    <property type="match status" value="1"/>
</dbReference>
<evidence type="ECO:0000313" key="9">
    <source>
        <dbReference type="Proteomes" id="UP000005801"/>
    </source>
</evidence>
<dbReference type="Proteomes" id="UP000005801">
    <property type="component" value="Unassembled WGS sequence"/>
</dbReference>
<dbReference type="InterPro" id="IPR036388">
    <property type="entry name" value="WH-like_DNA-bd_sf"/>
</dbReference>
<dbReference type="SUPFAM" id="SSF88946">
    <property type="entry name" value="Sigma2 domain of RNA polymerase sigma factors"/>
    <property type="match status" value="1"/>
</dbReference>
<feature type="non-terminal residue" evidence="8">
    <location>
        <position position="1"/>
    </location>
</feature>
<dbReference type="InterPro" id="IPR013249">
    <property type="entry name" value="RNA_pol_sigma70_r4_t2"/>
</dbReference>
<keyword evidence="4" id="KW-0238">DNA-binding</keyword>
<comment type="similarity">
    <text evidence="1">Belongs to the sigma-70 factor family. ECF subfamily.</text>
</comment>
<evidence type="ECO:0000313" key="8">
    <source>
        <dbReference type="EMBL" id="EDM74674.1"/>
    </source>
</evidence>
<dbReference type="AlphaFoldDB" id="A6GHF7"/>
<dbReference type="RefSeq" id="WP_006976144.1">
    <property type="nucleotide sequence ID" value="NZ_ABCS01000119.1"/>
</dbReference>
<dbReference type="Pfam" id="PF04542">
    <property type="entry name" value="Sigma70_r2"/>
    <property type="match status" value="1"/>
</dbReference>
<dbReference type="CDD" id="cd06171">
    <property type="entry name" value="Sigma70_r4"/>
    <property type="match status" value="1"/>
</dbReference>
<dbReference type="NCBIfam" id="TIGR02937">
    <property type="entry name" value="sigma70-ECF"/>
    <property type="match status" value="1"/>
</dbReference>
<dbReference type="InterPro" id="IPR013324">
    <property type="entry name" value="RNA_pol_sigma_r3/r4-like"/>
</dbReference>
<comment type="caution">
    <text evidence="8">The sequence shown here is derived from an EMBL/GenBank/DDBJ whole genome shotgun (WGS) entry which is preliminary data.</text>
</comment>
<dbReference type="InterPro" id="IPR014284">
    <property type="entry name" value="RNA_pol_sigma-70_dom"/>
</dbReference>
<dbReference type="InterPro" id="IPR039425">
    <property type="entry name" value="RNA_pol_sigma-70-like"/>
</dbReference>
<evidence type="ECO:0000256" key="3">
    <source>
        <dbReference type="ARBA" id="ARBA00023082"/>
    </source>
</evidence>
<feature type="domain" description="RNA polymerase sigma-70 region 2" evidence="6">
    <location>
        <begin position="22"/>
        <end position="84"/>
    </location>
</feature>
<proteinExistence type="inferred from homology"/>
<dbReference type="STRING" id="391625.PPSIR1_06516"/>
<name>A6GHF7_9BACT</name>
<keyword evidence="2" id="KW-0805">Transcription regulation</keyword>
<dbReference type="SUPFAM" id="SSF88659">
    <property type="entry name" value="Sigma3 and sigma4 domains of RNA polymerase sigma factors"/>
    <property type="match status" value="1"/>
</dbReference>
<gene>
    <name evidence="8" type="ORF">PPSIR1_06516</name>
</gene>
<reference evidence="8 9" key="1">
    <citation type="submission" date="2007-06" db="EMBL/GenBank/DDBJ databases">
        <authorList>
            <person name="Shimkets L."/>
            <person name="Ferriera S."/>
            <person name="Johnson J."/>
            <person name="Kravitz S."/>
            <person name="Beeson K."/>
            <person name="Sutton G."/>
            <person name="Rogers Y.-H."/>
            <person name="Friedman R."/>
            <person name="Frazier M."/>
            <person name="Venter J.C."/>
        </authorList>
    </citation>
    <scope>NUCLEOTIDE SEQUENCE [LARGE SCALE GENOMIC DNA]</scope>
    <source>
        <strain evidence="8 9">SIR-1</strain>
    </source>
</reference>
<dbReference type="GO" id="GO:0016987">
    <property type="term" value="F:sigma factor activity"/>
    <property type="evidence" value="ECO:0007669"/>
    <property type="project" value="UniProtKB-KW"/>
</dbReference>
<dbReference type="GO" id="GO:0003677">
    <property type="term" value="F:DNA binding"/>
    <property type="evidence" value="ECO:0007669"/>
    <property type="project" value="UniProtKB-KW"/>
</dbReference>
<evidence type="ECO:0000259" key="7">
    <source>
        <dbReference type="Pfam" id="PF08281"/>
    </source>
</evidence>
<evidence type="ECO:0000259" key="6">
    <source>
        <dbReference type="Pfam" id="PF04542"/>
    </source>
</evidence>
<dbReference type="InterPro" id="IPR007627">
    <property type="entry name" value="RNA_pol_sigma70_r2"/>
</dbReference>
<sequence>DAPVVVRGAVLRAWELDQNYFYRLCLGWTDGNVSDAEDIMGQAWVKILELELELEAARSIRNPRSWISRVLRNLCIDRGRAYKRTQTLVREELAVPTPGPTPAPDADLVREQLAAALASALGRLPDSLREVVVLRLIRECSYEEIGRLLDISVPNARKRLQQARALMRPDLAEFWAARSRGCGPH</sequence>
<evidence type="ECO:0000256" key="4">
    <source>
        <dbReference type="ARBA" id="ARBA00023125"/>
    </source>
</evidence>
<evidence type="ECO:0000256" key="1">
    <source>
        <dbReference type="ARBA" id="ARBA00010641"/>
    </source>
</evidence>
<evidence type="ECO:0000256" key="2">
    <source>
        <dbReference type="ARBA" id="ARBA00023015"/>
    </source>
</evidence>
<keyword evidence="9" id="KW-1185">Reference proteome</keyword>
<dbReference type="eggNOG" id="COG1595">
    <property type="taxonomic scope" value="Bacteria"/>
</dbReference>
<dbReference type="Gene3D" id="1.10.1740.10">
    <property type="match status" value="1"/>
</dbReference>
<dbReference type="Gene3D" id="1.10.10.10">
    <property type="entry name" value="Winged helix-like DNA-binding domain superfamily/Winged helix DNA-binding domain"/>
    <property type="match status" value="1"/>
</dbReference>
<dbReference type="InterPro" id="IPR013325">
    <property type="entry name" value="RNA_pol_sigma_r2"/>
</dbReference>
<dbReference type="OrthoDB" id="9780326at2"/>